<dbReference type="AlphaFoldDB" id="B8HUA2"/>
<dbReference type="HOGENOM" id="CLU_081798_1_0_3"/>
<feature type="compositionally biased region" description="Polar residues" evidence="1">
    <location>
        <begin position="133"/>
        <end position="174"/>
    </location>
</feature>
<feature type="region of interest" description="Disordered" evidence="1">
    <location>
        <begin position="122"/>
        <end position="191"/>
    </location>
</feature>
<dbReference type="OrthoDB" id="494931at2"/>
<dbReference type="EMBL" id="CP001344">
    <property type="protein sequence ID" value="ACL44447.1"/>
    <property type="molecule type" value="Genomic_DNA"/>
</dbReference>
<evidence type="ECO:0000313" key="2">
    <source>
        <dbReference type="EMBL" id="ACL44447.1"/>
    </source>
</evidence>
<evidence type="ECO:0000256" key="1">
    <source>
        <dbReference type="SAM" id="MobiDB-lite"/>
    </source>
</evidence>
<sequence length="214" mass="24131">MNDPGNESAIKAAVALLSHYSFDQAGVSSDQLLDRWLRRFPPRWVRLALIEALYLGRYKAISVEQILILWLRRGQPSYHFNNEFERLVCYNLPKNLLLTAPKSSTAGPQETEVELLSWEGKAAENPGERTERTNNSQAPSVETSQSSAGTNLKFQSLSQSPAPQGESTLLQSTVHKPIHEFQPNPGPSEFYTKLTTIARNWKESREEILPKNPK</sequence>
<dbReference type="KEGG" id="cyn:Cyan7425_2084"/>
<reference evidence="2" key="1">
    <citation type="submission" date="2009-01" db="EMBL/GenBank/DDBJ databases">
        <title>Complete sequence of chromosome Cyanothece sp. PCC 7425.</title>
        <authorList>
            <consortium name="US DOE Joint Genome Institute"/>
            <person name="Lucas S."/>
            <person name="Copeland A."/>
            <person name="Lapidus A."/>
            <person name="Glavina del Rio T."/>
            <person name="Dalin E."/>
            <person name="Tice H."/>
            <person name="Bruce D."/>
            <person name="Goodwin L."/>
            <person name="Pitluck S."/>
            <person name="Sims D."/>
            <person name="Meineke L."/>
            <person name="Brettin T."/>
            <person name="Detter J.C."/>
            <person name="Han C."/>
            <person name="Larimer F."/>
            <person name="Land M."/>
            <person name="Hauser L."/>
            <person name="Kyrpides N."/>
            <person name="Ovchinnikova G."/>
            <person name="Liberton M."/>
            <person name="Stoeckel J."/>
            <person name="Banerjee A."/>
            <person name="Singh A."/>
            <person name="Page L."/>
            <person name="Sato H."/>
            <person name="Zhao L."/>
            <person name="Sherman L."/>
            <person name="Pakrasi H."/>
            <person name="Richardson P."/>
        </authorList>
    </citation>
    <scope>NUCLEOTIDE SEQUENCE</scope>
    <source>
        <strain evidence="2">PCC 7425</strain>
    </source>
</reference>
<accession>B8HUA2</accession>
<dbReference type="eggNOG" id="COG0178">
    <property type="taxonomic scope" value="Bacteria"/>
</dbReference>
<gene>
    <name evidence="2" type="ordered locus">Cyan7425_2084</name>
</gene>
<organism evidence="2">
    <name type="scientific">Cyanothece sp. (strain PCC 7425 / ATCC 29141)</name>
    <dbReference type="NCBI Taxonomy" id="395961"/>
    <lineage>
        <taxon>Bacteria</taxon>
        <taxon>Bacillati</taxon>
        <taxon>Cyanobacteriota</taxon>
        <taxon>Cyanophyceae</taxon>
        <taxon>Gomontiellales</taxon>
        <taxon>Cyanothecaceae</taxon>
        <taxon>Cyanothece</taxon>
    </lineage>
</organism>
<proteinExistence type="predicted"/>
<name>B8HUA2_CYAP4</name>
<dbReference type="STRING" id="395961.Cyan7425_2084"/>
<protein>
    <submittedName>
        <fullName evidence="2">Uncharacterized protein</fullName>
    </submittedName>
</protein>